<organism evidence="2 3">
    <name type="scientific">Mesorhizobium atlanticum</name>
    <dbReference type="NCBI Taxonomy" id="2233532"/>
    <lineage>
        <taxon>Bacteria</taxon>
        <taxon>Pseudomonadati</taxon>
        <taxon>Pseudomonadota</taxon>
        <taxon>Alphaproteobacteria</taxon>
        <taxon>Hyphomicrobiales</taxon>
        <taxon>Phyllobacteriaceae</taxon>
        <taxon>Mesorhizobium</taxon>
    </lineage>
</organism>
<reference evidence="2 3" key="2">
    <citation type="submission" date="2018-07" db="EMBL/GenBank/DDBJ databases">
        <title>Diversity of Mesorhizobium strains in Brazil.</title>
        <authorList>
            <person name="Helene L.C.F."/>
            <person name="Dall'Agnol R."/>
            <person name="Delamuta J.R.M."/>
            <person name="Hungria M."/>
        </authorList>
    </citation>
    <scope>NUCLEOTIDE SEQUENCE [LARGE SCALE GENOMIC DNA]</scope>
    <source>
        <strain evidence="2 3">CNPSo 3140</strain>
    </source>
</reference>
<dbReference type="Pfam" id="PF00685">
    <property type="entry name" value="Sulfotransfer_1"/>
    <property type="match status" value="1"/>
</dbReference>
<evidence type="ECO:0000313" key="2">
    <source>
        <dbReference type="EMBL" id="RAZ74755.1"/>
    </source>
</evidence>
<name>A0A330GQN8_9HYPH</name>
<dbReference type="InterPro" id="IPR027417">
    <property type="entry name" value="P-loop_NTPase"/>
</dbReference>
<dbReference type="EMBL" id="QMBQ01000005">
    <property type="protein sequence ID" value="RAZ74755.1"/>
    <property type="molecule type" value="Genomic_DNA"/>
</dbReference>
<dbReference type="Proteomes" id="UP000251956">
    <property type="component" value="Unassembled WGS sequence"/>
</dbReference>
<keyword evidence="2" id="KW-0808">Transferase</keyword>
<accession>A0A330GQN8</accession>
<sequence>MDLARKSEALLREAARRPIREIRRLALDLKRLWRLWVKSDTARYNKIFIAGCARSGTTLTQRLMGCFEDTFVHQAEARYAQLDLLDRPEVSLVVKRSERTHAHLARLPSAIGLIYCVRHPFDVLTSSHPESRAQRRFHVTPERWLAEYDALLRLRKAQPSRAIVYARYEDMIARPDAVQERIAQAFDLKPRIRFSEDPSNPIRATSLKKWERNEEFRTYLRTLPPIFLARLKGFCDEFGYDMPDWARG</sequence>
<dbReference type="OrthoDB" id="1413930at2"/>
<comment type="caution">
    <text evidence="2">The sequence shown here is derived from an EMBL/GenBank/DDBJ whole genome shotgun (WGS) entry which is preliminary data.</text>
</comment>
<gene>
    <name evidence="2" type="ORF">DPM35_17540</name>
</gene>
<dbReference type="Gene3D" id="3.40.50.300">
    <property type="entry name" value="P-loop containing nucleotide triphosphate hydrolases"/>
    <property type="match status" value="1"/>
</dbReference>
<protein>
    <submittedName>
        <fullName evidence="2">Sulfotransferase</fullName>
    </submittedName>
</protein>
<dbReference type="InterPro" id="IPR000863">
    <property type="entry name" value="Sulfotransferase_dom"/>
</dbReference>
<dbReference type="AlphaFoldDB" id="A0A330GQN8"/>
<evidence type="ECO:0000313" key="3">
    <source>
        <dbReference type="Proteomes" id="UP000251956"/>
    </source>
</evidence>
<proteinExistence type="predicted"/>
<keyword evidence="3" id="KW-1185">Reference proteome</keyword>
<feature type="domain" description="Sulfotransferase" evidence="1">
    <location>
        <begin position="46"/>
        <end position="205"/>
    </location>
</feature>
<evidence type="ECO:0000259" key="1">
    <source>
        <dbReference type="Pfam" id="PF00685"/>
    </source>
</evidence>
<dbReference type="GO" id="GO:0008146">
    <property type="term" value="F:sulfotransferase activity"/>
    <property type="evidence" value="ECO:0007669"/>
    <property type="project" value="InterPro"/>
</dbReference>
<reference evidence="3" key="1">
    <citation type="submission" date="2018-06" db="EMBL/GenBank/DDBJ databases">
        <authorList>
            <person name="Helene L.C."/>
            <person name="Dall'Agnol R."/>
            <person name="Delamuta J.R."/>
            <person name="Hungria M."/>
        </authorList>
    </citation>
    <scope>NUCLEOTIDE SEQUENCE [LARGE SCALE GENOMIC DNA]</scope>
    <source>
        <strain evidence="3">CNPSo 3140</strain>
    </source>
</reference>
<dbReference type="SUPFAM" id="SSF52540">
    <property type="entry name" value="P-loop containing nucleoside triphosphate hydrolases"/>
    <property type="match status" value="1"/>
</dbReference>
<dbReference type="RefSeq" id="WP_112128556.1">
    <property type="nucleotide sequence ID" value="NZ_QMBQ01000005.1"/>
</dbReference>